<feature type="transmembrane region" description="Helical" evidence="1">
    <location>
        <begin position="141"/>
        <end position="157"/>
    </location>
</feature>
<keyword evidence="1" id="KW-0812">Transmembrane</keyword>
<organism evidence="2 3">
    <name type="scientific">Sporosarcina gallistercoris</name>
    <dbReference type="NCBI Taxonomy" id="2762245"/>
    <lineage>
        <taxon>Bacteria</taxon>
        <taxon>Bacillati</taxon>
        <taxon>Bacillota</taxon>
        <taxon>Bacilli</taxon>
        <taxon>Bacillales</taxon>
        <taxon>Caryophanaceae</taxon>
        <taxon>Sporosarcina</taxon>
    </lineage>
</organism>
<keyword evidence="1" id="KW-1133">Transmembrane helix</keyword>
<comment type="caution">
    <text evidence="2">The sequence shown here is derived from an EMBL/GenBank/DDBJ whole genome shotgun (WGS) entry which is preliminary data.</text>
</comment>
<sequence>MNSQRKRIIMSEIHYWKKNRLLPEHYCDFLITLYAQGDADAAADEKIEKAVLEKERSSVTKKMILLVFLATGLSALMFIVGNYPVIMISIASIFVIGLLVKVMFSQPFRSALIPFTYIIAAFMLLGISLKVLFVFFENETMVLVGILMLNSILWLFAGRLLKLLYFTISGAAGLLMIIGFLLIYY</sequence>
<reference evidence="2 3" key="1">
    <citation type="submission" date="2020-08" db="EMBL/GenBank/DDBJ databases">
        <title>A Genomic Blueprint of the Chicken Gut Microbiome.</title>
        <authorList>
            <person name="Gilroy R."/>
            <person name="Ravi A."/>
            <person name="Getino M."/>
            <person name="Pursley I."/>
            <person name="Horton D.L."/>
            <person name="Alikhan N.-F."/>
            <person name="Baker D."/>
            <person name="Gharbi K."/>
            <person name="Hall N."/>
            <person name="Watson M."/>
            <person name="Adriaenssens E.M."/>
            <person name="Foster-Nyarko E."/>
            <person name="Jarju S."/>
            <person name="Secka A."/>
            <person name="Antonio M."/>
            <person name="Oren A."/>
            <person name="Chaudhuri R."/>
            <person name="La Ragione R.M."/>
            <person name="Hildebrand F."/>
            <person name="Pallen M.J."/>
        </authorList>
    </citation>
    <scope>NUCLEOTIDE SEQUENCE [LARGE SCALE GENOMIC DNA]</scope>
    <source>
        <strain evidence="2 3">Sa3CUA8</strain>
    </source>
</reference>
<dbReference type="RefSeq" id="WP_191688007.1">
    <property type="nucleotide sequence ID" value="NZ_JACSQY010000001.1"/>
</dbReference>
<name>A0ABR8PFA6_9BACL</name>
<feature type="transmembrane region" description="Helical" evidence="1">
    <location>
        <begin position="164"/>
        <end position="184"/>
    </location>
</feature>
<dbReference type="EMBL" id="JACSQY010000001">
    <property type="protein sequence ID" value="MBD7906846.1"/>
    <property type="molecule type" value="Genomic_DNA"/>
</dbReference>
<evidence type="ECO:0000313" key="3">
    <source>
        <dbReference type="Proteomes" id="UP000659496"/>
    </source>
</evidence>
<evidence type="ECO:0000313" key="2">
    <source>
        <dbReference type="EMBL" id="MBD7906846.1"/>
    </source>
</evidence>
<feature type="transmembrane region" description="Helical" evidence="1">
    <location>
        <begin position="63"/>
        <end position="80"/>
    </location>
</feature>
<proteinExistence type="predicted"/>
<protein>
    <recommendedName>
        <fullName evidence="4">DUF1700 domain-containing protein</fullName>
    </recommendedName>
</protein>
<feature type="transmembrane region" description="Helical" evidence="1">
    <location>
        <begin position="111"/>
        <end position="135"/>
    </location>
</feature>
<gene>
    <name evidence="2" type="ORF">H9659_00695</name>
</gene>
<evidence type="ECO:0008006" key="4">
    <source>
        <dbReference type="Google" id="ProtNLM"/>
    </source>
</evidence>
<keyword evidence="3" id="KW-1185">Reference proteome</keyword>
<keyword evidence="1" id="KW-0472">Membrane</keyword>
<dbReference type="Proteomes" id="UP000659496">
    <property type="component" value="Unassembled WGS sequence"/>
</dbReference>
<evidence type="ECO:0000256" key="1">
    <source>
        <dbReference type="SAM" id="Phobius"/>
    </source>
</evidence>
<accession>A0ABR8PFA6</accession>